<dbReference type="Proteomes" id="UP000475385">
    <property type="component" value="Unassembled WGS sequence"/>
</dbReference>
<dbReference type="PIRSF" id="PIRSF017082">
    <property type="entry name" value="YflP"/>
    <property type="match status" value="1"/>
</dbReference>
<dbReference type="InterPro" id="IPR005064">
    <property type="entry name" value="BUG"/>
</dbReference>
<accession>A0A6M1LGP9</accession>
<dbReference type="Pfam" id="PF03401">
    <property type="entry name" value="TctC"/>
    <property type="match status" value="1"/>
</dbReference>
<dbReference type="SUPFAM" id="SSF53850">
    <property type="entry name" value="Periplasmic binding protein-like II"/>
    <property type="match status" value="1"/>
</dbReference>
<comment type="caution">
    <text evidence="2">The sequence shown here is derived from an EMBL/GenBank/DDBJ whole genome shotgun (WGS) entry which is preliminary data.</text>
</comment>
<dbReference type="AlphaFoldDB" id="A0A6M1LGP9"/>
<name>A0A6M1LGP9_9PROT</name>
<reference evidence="2 3" key="1">
    <citation type="submission" date="2020-03" db="EMBL/GenBank/DDBJ databases">
        <title>Roseomonas stagni sp. nov., isolated from pond water in Japan.</title>
        <authorList>
            <person name="Furuhata K."/>
            <person name="Miyamoto H."/>
            <person name="Goto K."/>
        </authorList>
    </citation>
    <scope>NUCLEOTIDE SEQUENCE [LARGE SCALE GENOMIC DNA]</scope>
    <source>
        <strain evidence="2 3">PeD5</strain>
    </source>
</reference>
<evidence type="ECO:0000256" key="1">
    <source>
        <dbReference type="ARBA" id="ARBA00006987"/>
    </source>
</evidence>
<evidence type="ECO:0000313" key="3">
    <source>
        <dbReference type="Proteomes" id="UP000475385"/>
    </source>
</evidence>
<dbReference type="PANTHER" id="PTHR42928">
    <property type="entry name" value="TRICARBOXYLATE-BINDING PROTEIN"/>
    <property type="match status" value="1"/>
</dbReference>
<sequence>MPGTGFGRRVALGMAGAVLASPTLAQGRFPDRAIRVLVPFPPGGTTDIQMRALCEGASRRLGQPIVIENRPGAGGSLGATALAQGTRPDGYTLSCMPNSIFRIPVMMARPSYDPMEDFTWVIRLVGYTFGIVVRADAPWRTLQELLADARANPGKITYGTPGVATLDVTMERIAQLSGGIQWVHVPFRGGADNIQALLAGQINVSAESSVWAELVLDGRLRLLATWGEERPARFPMAPTLREAGVPVVNSSPYGLAGPKGMDPEIVAALHDAFRDALQDPAHLAILERFNMPLMYADGAAYARYAREFYAEDSAMVRAMGLRF</sequence>
<dbReference type="InterPro" id="IPR042100">
    <property type="entry name" value="Bug_dom1"/>
</dbReference>
<dbReference type="CDD" id="cd07012">
    <property type="entry name" value="PBP2_Bug_TTT"/>
    <property type="match status" value="1"/>
</dbReference>
<dbReference type="Gene3D" id="3.40.190.10">
    <property type="entry name" value="Periplasmic binding protein-like II"/>
    <property type="match status" value="1"/>
</dbReference>
<dbReference type="PANTHER" id="PTHR42928:SF5">
    <property type="entry name" value="BLR1237 PROTEIN"/>
    <property type="match status" value="1"/>
</dbReference>
<proteinExistence type="inferred from homology"/>
<evidence type="ECO:0000313" key="2">
    <source>
        <dbReference type="EMBL" id="NGM19164.1"/>
    </source>
</evidence>
<organism evidence="2 3">
    <name type="scientific">Falsiroseomonas algicola</name>
    <dbReference type="NCBI Taxonomy" id="2716930"/>
    <lineage>
        <taxon>Bacteria</taxon>
        <taxon>Pseudomonadati</taxon>
        <taxon>Pseudomonadota</taxon>
        <taxon>Alphaproteobacteria</taxon>
        <taxon>Acetobacterales</taxon>
        <taxon>Roseomonadaceae</taxon>
        <taxon>Falsiroseomonas</taxon>
    </lineage>
</organism>
<protein>
    <submittedName>
        <fullName evidence="2">Tripartite tricarboxylate transporter substrate binding protein</fullName>
    </submittedName>
</protein>
<gene>
    <name evidence="2" type="ORF">G3576_03995</name>
</gene>
<dbReference type="EMBL" id="JAAIKB010000001">
    <property type="protein sequence ID" value="NGM19164.1"/>
    <property type="molecule type" value="Genomic_DNA"/>
</dbReference>
<keyword evidence="3" id="KW-1185">Reference proteome</keyword>
<comment type="similarity">
    <text evidence="1">Belongs to the UPF0065 (bug) family.</text>
</comment>
<dbReference type="Gene3D" id="3.40.190.150">
    <property type="entry name" value="Bordetella uptake gene, domain 1"/>
    <property type="match status" value="1"/>
</dbReference>
<dbReference type="RefSeq" id="WP_164693001.1">
    <property type="nucleotide sequence ID" value="NZ_JAAIKB010000001.1"/>
</dbReference>